<keyword evidence="2" id="KW-0067">ATP-binding</keyword>
<dbReference type="Proteomes" id="UP000281553">
    <property type="component" value="Unassembled WGS sequence"/>
</dbReference>
<organism evidence="4 5">
    <name type="scientific">Dibothriocephalus latus</name>
    <name type="common">Fish tapeworm</name>
    <name type="synonym">Diphyllobothrium latum</name>
    <dbReference type="NCBI Taxonomy" id="60516"/>
    <lineage>
        <taxon>Eukaryota</taxon>
        <taxon>Metazoa</taxon>
        <taxon>Spiralia</taxon>
        <taxon>Lophotrochozoa</taxon>
        <taxon>Platyhelminthes</taxon>
        <taxon>Cestoda</taxon>
        <taxon>Eucestoda</taxon>
        <taxon>Diphyllobothriidea</taxon>
        <taxon>Diphyllobothriidae</taxon>
        <taxon>Dibothriocephalus</taxon>
    </lineage>
</organism>
<dbReference type="GO" id="GO:0016020">
    <property type="term" value="C:membrane"/>
    <property type="evidence" value="ECO:0007669"/>
    <property type="project" value="TreeGrafter"/>
</dbReference>
<dbReference type="SUPFAM" id="SSF52540">
    <property type="entry name" value="P-loop containing nucleoside triphosphate hydrolases"/>
    <property type="match status" value="1"/>
</dbReference>
<reference evidence="4 5" key="1">
    <citation type="submission" date="2018-11" db="EMBL/GenBank/DDBJ databases">
        <authorList>
            <consortium name="Pathogen Informatics"/>
        </authorList>
    </citation>
    <scope>NUCLEOTIDE SEQUENCE [LARGE SCALE GENOMIC DNA]</scope>
</reference>
<dbReference type="InterPro" id="IPR039421">
    <property type="entry name" value="Type_1_exporter"/>
</dbReference>
<dbReference type="GO" id="GO:0016887">
    <property type="term" value="F:ATP hydrolysis activity"/>
    <property type="evidence" value="ECO:0007669"/>
    <property type="project" value="InterPro"/>
</dbReference>
<sequence length="118" mass="12949">MTVPAGKTVAIVGPSGSGKSTTVQLIQRLYDPLEGRVTLDGVDVRQLDVNWLRQQIGVVSQEPVLFAGTVEENIRLGDPEATDSEVEDAARMADAHGFIIKLPEVLFICPFFRMTYMN</sequence>
<dbReference type="AlphaFoldDB" id="A0A3P7LL14"/>
<evidence type="ECO:0000256" key="2">
    <source>
        <dbReference type="ARBA" id="ARBA00022840"/>
    </source>
</evidence>
<dbReference type="InterPro" id="IPR003593">
    <property type="entry name" value="AAA+_ATPase"/>
</dbReference>
<dbReference type="OrthoDB" id="6500128at2759"/>
<evidence type="ECO:0000256" key="1">
    <source>
        <dbReference type="ARBA" id="ARBA00022741"/>
    </source>
</evidence>
<keyword evidence="1" id="KW-0547">Nucleotide-binding</keyword>
<dbReference type="Pfam" id="PF00005">
    <property type="entry name" value="ABC_tran"/>
    <property type="match status" value="1"/>
</dbReference>
<dbReference type="InterPro" id="IPR003439">
    <property type="entry name" value="ABC_transporter-like_ATP-bd"/>
</dbReference>
<dbReference type="PANTHER" id="PTHR24221">
    <property type="entry name" value="ATP-BINDING CASSETTE SUB-FAMILY B"/>
    <property type="match status" value="1"/>
</dbReference>
<protein>
    <recommendedName>
        <fullName evidence="3">AAA+ ATPase domain-containing protein</fullName>
    </recommendedName>
</protein>
<evidence type="ECO:0000259" key="3">
    <source>
        <dbReference type="SMART" id="SM00382"/>
    </source>
</evidence>
<keyword evidence="5" id="KW-1185">Reference proteome</keyword>
<evidence type="ECO:0000313" key="5">
    <source>
        <dbReference type="Proteomes" id="UP000281553"/>
    </source>
</evidence>
<feature type="domain" description="AAA+ ATPase" evidence="3">
    <location>
        <begin position="5"/>
        <end position="112"/>
    </location>
</feature>
<dbReference type="GO" id="GO:0005524">
    <property type="term" value="F:ATP binding"/>
    <property type="evidence" value="ECO:0007669"/>
    <property type="project" value="UniProtKB-KW"/>
</dbReference>
<proteinExistence type="predicted"/>
<accession>A0A3P7LL14</accession>
<dbReference type="EMBL" id="UYRU01068404">
    <property type="protein sequence ID" value="VDN17645.1"/>
    <property type="molecule type" value="Genomic_DNA"/>
</dbReference>
<name>A0A3P7LL14_DIBLA</name>
<dbReference type="Gene3D" id="3.40.50.300">
    <property type="entry name" value="P-loop containing nucleotide triphosphate hydrolases"/>
    <property type="match status" value="1"/>
</dbReference>
<dbReference type="SMART" id="SM00382">
    <property type="entry name" value="AAA"/>
    <property type="match status" value="1"/>
</dbReference>
<dbReference type="GO" id="GO:0042626">
    <property type="term" value="F:ATPase-coupled transmembrane transporter activity"/>
    <property type="evidence" value="ECO:0007669"/>
    <property type="project" value="TreeGrafter"/>
</dbReference>
<dbReference type="PANTHER" id="PTHR24221:SF503">
    <property type="entry name" value="MITOCHONDRIAL POTASSIUM CHANNEL ATP-BINDING SUBUNIT"/>
    <property type="match status" value="1"/>
</dbReference>
<evidence type="ECO:0000313" key="4">
    <source>
        <dbReference type="EMBL" id="VDN17645.1"/>
    </source>
</evidence>
<gene>
    <name evidence="4" type="ORF">DILT_LOCUS12984</name>
</gene>
<dbReference type="InterPro" id="IPR027417">
    <property type="entry name" value="P-loop_NTPase"/>
</dbReference>